<dbReference type="Proteomes" id="UP000634136">
    <property type="component" value="Unassembled WGS sequence"/>
</dbReference>
<dbReference type="AlphaFoldDB" id="A0A834SZZ0"/>
<comment type="caution">
    <text evidence="1">The sequence shown here is derived from an EMBL/GenBank/DDBJ whole genome shotgun (WGS) entry which is preliminary data.</text>
</comment>
<gene>
    <name evidence="1" type="ORF">G2W53_032867</name>
</gene>
<reference evidence="1" key="1">
    <citation type="submission" date="2020-09" db="EMBL/GenBank/DDBJ databases">
        <title>Genome-Enabled Discovery of Anthraquinone Biosynthesis in Senna tora.</title>
        <authorList>
            <person name="Kang S.-H."/>
            <person name="Pandey R.P."/>
            <person name="Lee C.-M."/>
            <person name="Sim J.-S."/>
            <person name="Jeong J.-T."/>
            <person name="Choi B.-S."/>
            <person name="Jung M."/>
            <person name="Ginzburg D."/>
            <person name="Zhao K."/>
            <person name="Won S.Y."/>
            <person name="Oh T.-J."/>
            <person name="Yu Y."/>
            <person name="Kim N.-H."/>
            <person name="Lee O.R."/>
            <person name="Lee T.-H."/>
            <person name="Bashyal P."/>
            <person name="Kim T.-S."/>
            <person name="Lee W.-H."/>
            <person name="Kawkins C."/>
            <person name="Kim C.-K."/>
            <person name="Kim J.S."/>
            <person name="Ahn B.O."/>
            <person name="Rhee S.Y."/>
            <person name="Sohng J.K."/>
        </authorList>
    </citation>
    <scope>NUCLEOTIDE SEQUENCE</scope>
    <source>
        <tissue evidence="1">Leaf</tissue>
    </source>
</reference>
<accession>A0A834SZZ0</accession>
<protein>
    <submittedName>
        <fullName evidence="1">Uncharacterized protein</fullName>
    </submittedName>
</protein>
<sequence length="172" mass="19615">MPLFCQLQLSQHPQSEDLNRHKYLLQKVVVKFHGIMSKGGGSECFLEHTKERIIPMSILLWKASSCEESQMCLMCETISGNCSLSSKEDVRLHGGLVDLKVGVELSDQHWVDWFFQIQKELPVVELEHLEAAESFSVEELEVYLSGWRVVSHFGICLKTKLGFITIKHPNPC</sequence>
<dbReference type="EMBL" id="JAAIUW010000010">
    <property type="protein sequence ID" value="KAF7811891.1"/>
    <property type="molecule type" value="Genomic_DNA"/>
</dbReference>
<evidence type="ECO:0000313" key="1">
    <source>
        <dbReference type="EMBL" id="KAF7811891.1"/>
    </source>
</evidence>
<name>A0A834SZZ0_9FABA</name>
<organism evidence="1 2">
    <name type="scientific">Senna tora</name>
    <dbReference type="NCBI Taxonomy" id="362788"/>
    <lineage>
        <taxon>Eukaryota</taxon>
        <taxon>Viridiplantae</taxon>
        <taxon>Streptophyta</taxon>
        <taxon>Embryophyta</taxon>
        <taxon>Tracheophyta</taxon>
        <taxon>Spermatophyta</taxon>
        <taxon>Magnoliopsida</taxon>
        <taxon>eudicotyledons</taxon>
        <taxon>Gunneridae</taxon>
        <taxon>Pentapetalae</taxon>
        <taxon>rosids</taxon>
        <taxon>fabids</taxon>
        <taxon>Fabales</taxon>
        <taxon>Fabaceae</taxon>
        <taxon>Caesalpinioideae</taxon>
        <taxon>Cassia clade</taxon>
        <taxon>Senna</taxon>
    </lineage>
</organism>
<evidence type="ECO:0000313" key="2">
    <source>
        <dbReference type="Proteomes" id="UP000634136"/>
    </source>
</evidence>
<keyword evidence="2" id="KW-1185">Reference proteome</keyword>
<proteinExistence type="predicted"/>